<evidence type="ECO:0000313" key="2">
    <source>
        <dbReference type="Proteomes" id="UP000054560"/>
    </source>
</evidence>
<feature type="non-terminal residue" evidence="1">
    <location>
        <position position="1"/>
    </location>
</feature>
<dbReference type="GeneID" id="25914868"/>
<sequence length="68" mass="7724">HSKKTKKTKPVASESSLTFKSLEGSENPFLDVYRSTQKDMPADIDRMMGMRPNSPVCNVIEGDDEWVY</sequence>
<reference evidence="1 2" key="1">
    <citation type="submission" date="2011-02" db="EMBL/GenBank/DDBJ databases">
        <title>The Genome Sequence of Sphaeroforma arctica JP610.</title>
        <authorList>
            <consortium name="The Broad Institute Genome Sequencing Platform"/>
            <person name="Russ C."/>
            <person name="Cuomo C."/>
            <person name="Young S.K."/>
            <person name="Zeng Q."/>
            <person name="Gargeya S."/>
            <person name="Alvarado L."/>
            <person name="Berlin A."/>
            <person name="Chapman S.B."/>
            <person name="Chen Z."/>
            <person name="Freedman E."/>
            <person name="Gellesch M."/>
            <person name="Goldberg J."/>
            <person name="Griggs A."/>
            <person name="Gujja S."/>
            <person name="Heilman E."/>
            <person name="Heiman D."/>
            <person name="Howarth C."/>
            <person name="Mehta T."/>
            <person name="Neiman D."/>
            <person name="Pearson M."/>
            <person name="Roberts A."/>
            <person name="Saif S."/>
            <person name="Shea T."/>
            <person name="Shenoy N."/>
            <person name="Sisk P."/>
            <person name="Stolte C."/>
            <person name="Sykes S."/>
            <person name="White J."/>
            <person name="Yandava C."/>
            <person name="Burger G."/>
            <person name="Gray M.W."/>
            <person name="Holland P.W.H."/>
            <person name="King N."/>
            <person name="Lang F.B.F."/>
            <person name="Roger A.J."/>
            <person name="Ruiz-Trillo I."/>
            <person name="Haas B."/>
            <person name="Nusbaum C."/>
            <person name="Birren B."/>
        </authorList>
    </citation>
    <scope>NUCLEOTIDE SEQUENCE [LARGE SCALE GENOMIC DNA]</scope>
    <source>
        <strain evidence="1 2">JP610</strain>
    </source>
</reference>
<name>A0A0L0F8P2_9EUKA</name>
<dbReference type="Proteomes" id="UP000054560">
    <property type="component" value="Unassembled WGS sequence"/>
</dbReference>
<dbReference type="EMBL" id="KQ246117">
    <property type="protein sequence ID" value="KNC73077.1"/>
    <property type="molecule type" value="Genomic_DNA"/>
</dbReference>
<proteinExistence type="predicted"/>
<gene>
    <name evidence="1" type="ORF">SARC_14364</name>
</gene>
<accession>A0A0L0F8P2</accession>
<dbReference type="AlphaFoldDB" id="A0A0L0F8P2"/>
<organism evidence="1 2">
    <name type="scientific">Sphaeroforma arctica JP610</name>
    <dbReference type="NCBI Taxonomy" id="667725"/>
    <lineage>
        <taxon>Eukaryota</taxon>
        <taxon>Ichthyosporea</taxon>
        <taxon>Ichthyophonida</taxon>
        <taxon>Sphaeroforma</taxon>
    </lineage>
</organism>
<keyword evidence="2" id="KW-1185">Reference proteome</keyword>
<protein>
    <submittedName>
        <fullName evidence="1">Uncharacterized protein</fullName>
    </submittedName>
</protein>
<dbReference type="RefSeq" id="XP_014146979.1">
    <property type="nucleotide sequence ID" value="XM_014291504.1"/>
</dbReference>
<evidence type="ECO:0000313" key="1">
    <source>
        <dbReference type="EMBL" id="KNC73077.1"/>
    </source>
</evidence>